<evidence type="ECO:0000313" key="3">
    <source>
        <dbReference type="EMBL" id="XAO72721.1"/>
    </source>
</evidence>
<dbReference type="InterPro" id="IPR042301">
    <property type="entry name" value="GH115_sf"/>
</dbReference>
<dbReference type="SUPFAM" id="SSF55545">
    <property type="entry name" value="beta-N-acetylhexosaminidase-like domain"/>
    <property type="match status" value="1"/>
</dbReference>
<dbReference type="AlphaFoldDB" id="A0AAU6WJB9"/>
<dbReference type="Gene3D" id="3.20.20.520">
    <property type="entry name" value="Glycosyl hydrolase family 115"/>
    <property type="match status" value="1"/>
</dbReference>
<dbReference type="PANTHER" id="PTHR37842">
    <property type="match status" value="1"/>
</dbReference>
<keyword evidence="4" id="KW-1185">Reference proteome</keyword>
<dbReference type="PANTHER" id="PTHR37842:SF2">
    <property type="entry name" value="GYLCOSYL HYDROLASE 115 C-TERMINAL DOMAIN-CONTAINING PROTEIN"/>
    <property type="match status" value="1"/>
</dbReference>
<dbReference type="EMBL" id="CP154834">
    <property type="protein sequence ID" value="XAO72721.1"/>
    <property type="molecule type" value="Genomic_DNA"/>
</dbReference>
<dbReference type="InterPro" id="IPR041437">
    <property type="entry name" value="GH115_C"/>
</dbReference>
<dbReference type="RefSeq" id="WP_345765475.1">
    <property type="nucleotide sequence ID" value="NZ_CP154834.1"/>
</dbReference>
<evidence type="ECO:0000256" key="1">
    <source>
        <dbReference type="ARBA" id="ARBA00022801"/>
    </source>
</evidence>
<dbReference type="Proteomes" id="UP001463665">
    <property type="component" value="Chromosome"/>
</dbReference>
<sequence length="842" mass="96627">MKTIFNYFSLLIPLVFTTLVKAADPFIAFVKAENSVVLKEGNSGLTLFSDSDSDKGILRAVANLQADFQKVTGIQPNLISQNSGVNGMLIIIGEAGKSKTIDALIKAKKIDGNLLKNKNEKFIIQNVSNPFPGVSEAVVIAGSDKRGTIYGIYEMSQQIGVSPWYYWADVPVEKKENIYFKKGIYTDGEPAVEYRGIFLNDEEPSLGSWARATFGGINSKFYEKVFELILRMKGNYIWPAMWGKAFYDDDALSGPLADEMGIVMGTSHHEPMALAQTDWHRYIKRNNLPNVWDYAKNADVLKKFWRSGMERSKNWEKLVTVGMRGDGDEAMGEGTNIALLEKIVKDQRKIIADVTGKKPERTPQVWALYKEVQDYYDKGMRVPDDVILLFCDDNWGNVRKLPDLSKPLHKGGYGMYYHFDYVGGPRNSKWINISPIQRVWEQMNLSYEHKVDKVWVVNVGDLKPMEFPISFFLDMAWNPKQFNANNLFQYTEKWSAQQFGEKYAKEIAEMINTYAKYNRRVTPETLNWKTYSLENYNEFETVLNDYRALALKALRLKEDIPAEYQDAYYQLVLYPIDACSNLYEMYYAVAKNRELAAKKDPEANQYADQVKQCFERNAELDNYYNNVVAGGKWQHMMDQMRIGYKTWADGKENIMPEVTYVSEADIPKEKIFQEKNGYVSIEAEHFARMHNSDRIHWEVIPDFGKTKSGVTTFPQNAYPKADENVYLEYDMNFESKGEFEVQLLLAPTLNFNHNKGLRYEISFDGQAPQVVNFNGHYKGELGRWQSEHIIRSITKHQIAQPGKHTLRFRVLEPGIVLEKILIDTGGLKPSYLGAPESEYTGK</sequence>
<dbReference type="GO" id="GO:0016787">
    <property type="term" value="F:hydrolase activity"/>
    <property type="evidence" value="ECO:0007669"/>
    <property type="project" value="UniProtKB-KW"/>
</dbReference>
<dbReference type="Pfam" id="PF17829">
    <property type="entry name" value="GH115_C"/>
    <property type="match status" value="1"/>
</dbReference>
<gene>
    <name evidence="3" type="ORF">AAFP95_12655</name>
</gene>
<evidence type="ECO:0000259" key="2">
    <source>
        <dbReference type="Pfam" id="PF17829"/>
    </source>
</evidence>
<dbReference type="Gene3D" id="1.20.58.2150">
    <property type="match status" value="1"/>
</dbReference>
<protein>
    <submittedName>
        <fullName evidence="3">Glycosyl hydrolase 115 family protein</fullName>
    </submittedName>
</protein>
<dbReference type="GO" id="GO:0005975">
    <property type="term" value="P:carbohydrate metabolic process"/>
    <property type="evidence" value="ECO:0007669"/>
    <property type="project" value="UniProtKB-ARBA"/>
</dbReference>
<keyword evidence="1 3" id="KW-0378">Hydrolase</keyword>
<proteinExistence type="predicted"/>
<feature type="domain" description="Gylcosyl hydrolase 115 C-terminal" evidence="2">
    <location>
        <begin position="672"/>
        <end position="836"/>
    </location>
</feature>
<reference evidence="3 4" key="1">
    <citation type="submission" date="2024-04" db="EMBL/GenBank/DDBJ databases">
        <title>Genome sequencing and assembly of rice foliar adapted Chryseobacterium endophyticum OsEnb-ALM-A6.</title>
        <authorList>
            <person name="Kumar S."/>
            <person name="Javed M."/>
            <person name="Chouhan V."/>
            <person name="Charishma K."/>
            <person name="Patel A."/>
            <person name="Kumar M."/>
            <person name="Sahu K.P."/>
            <person name="Kumar A."/>
        </authorList>
    </citation>
    <scope>NUCLEOTIDE SEQUENCE [LARGE SCALE GENOMIC DNA]</scope>
    <source>
        <strain evidence="3 4">OsEnb-ALM-A6</strain>
    </source>
</reference>
<dbReference type="InterPro" id="IPR029018">
    <property type="entry name" value="Hex-like_dom2"/>
</dbReference>
<dbReference type="InterPro" id="IPR031924">
    <property type="entry name" value="GH115"/>
</dbReference>
<dbReference type="Gene3D" id="2.60.120.1620">
    <property type="match status" value="1"/>
</dbReference>
<dbReference type="Gene3D" id="3.30.379.10">
    <property type="entry name" value="Chitobiase/beta-hexosaminidase domain 2-like"/>
    <property type="match status" value="1"/>
</dbReference>
<name>A0AAU6WJB9_9FLAO</name>
<evidence type="ECO:0000313" key="4">
    <source>
        <dbReference type="Proteomes" id="UP001463665"/>
    </source>
</evidence>
<accession>A0AAU6WJB9</accession>
<organism evidence="3 4">
    <name type="scientific">Chryseobacterium endophyticum</name>
    <dbReference type="NCBI Taxonomy" id="1854762"/>
    <lineage>
        <taxon>Bacteria</taxon>
        <taxon>Pseudomonadati</taxon>
        <taxon>Bacteroidota</taxon>
        <taxon>Flavobacteriia</taxon>
        <taxon>Flavobacteriales</taxon>
        <taxon>Weeksellaceae</taxon>
        <taxon>Chryseobacterium group</taxon>
        <taxon>Chryseobacterium</taxon>
    </lineage>
</organism>
<dbReference type="Pfam" id="PF15979">
    <property type="entry name" value="Glyco_hydro_115"/>
    <property type="match status" value="1"/>
</dbReference>